<evidence type="ECO:0000256" key="10">
    <source>
        <dbReference type="HAMAP-Rule" id="MF_02019"/>
    </source>
</evidence>
<evidence type="ECO:0000256" key="2">
    <source>
        <dbReference type="ARBA" id="ARBA00022598"/>
    </source>
</evidence>
<gene>
    <name evidence="10 15" type="primary">murF</name>
    <name evidence="15" type="ORF">FDP22_01085</name>
</gene>
<organism evidence="15 16">
    <name type="scientific">Paroceanicella profunda</name>
    <dbReference type="NCBI Taxonomy" id="2579971"/>
    <lineage>
        <taxon>Bacteria</taxon>
        <taxon>Pseudomonadati</taxon>
        <taxon>Pseudomonadota</taxon>
        <taxon>Alphaproteobacteria</taxon>
        <taxon>Rhodobacterales</taxon>
        <taxon>Paracoccaceae</taxon>
        <taxon>Paroceanicella</taxon>
    </lineage>
</organism>
<dbReference type="InterPro" id="IPR051046">
    <property type="entry name" value="MurCDEF_CellWall_CoF430Synth"/>
</dbReference>
<dbReference type="Proteomes" id="UP000305888">
    <property type="component" value="Chromosome"/>
</dbReference>
<dbReference type="Pfam" id="PF08245">
    <property type="entry name" value="Mur_ligase_M"/>
    <property type="match status" value="1"/>
</dbReference>
<evidence type="ECO:0000313" key="15">
    <source>
        <dbReference type="EMBL" id="QDL90509.1"/>
    </source>
</evidence>
<keyword evidence="5 10" id="KW-0067">ATP-binding</keyword>
<dbReference type="Pfam" id="PF02875">
    <property type="entry name" value="Mur_ligase_C"/>
    <property type="match status" value="1"/>
</dbReference>
<keyword evidence="3 10" id="KW-0132">Cell division</keyword>
<dbReference type="GO" id="GO:0071555">
    <property type="term" value="P:cell wall organization"/>
    <property type="evidence" value="ECO:0007669"/>
    <property type="project" value="UniProtKB-KW"/>
</dbReference>
<dbReference type="EC" id="6.3.2.10" evidence="10 11"/>
<dbReference type="SUPFAM" id="SSF63418">
    <property type="entry name" value="MurE/MurF N-terminal domain"/>
    <property type="match status" value="1"/>
</dbReference>
<evidence type="ECO:0000256" key="4">
    <source>
        <dbReference type="ARBA" id="ARBA00022741"/>
    </source>
</evidence>
<evidence type="ECO:0000256" key="5">
    <source>
        <dbReference type="ARBA" id="ARBA00022840"/>
    </source>
</evidence>
<dbReference type="InterPro" id="IPR013221">
    <property type="entry name" value="Mur_ligase_cen"/>
</dbReference>
<dbReference type="GO" id="GO:0047480">
    <property type="term" value="F:UDP-N-acetylmuramoyl-tripeptide-D-alanyl-D-alanine ligase activity"/>
    <property type="evidence" value="ECO:0007669"/>
    <property type="project" value="UniProtKB-UniRule"/>
</dbReference>
<dbReference type="InterPro" id="IPR000713">
    <property type="entry name" value="Mur_ligase_N"/>
</dbReference>
<evidence type="ECO:0000256" key="11">
    <source>
        <dbReference type="RuleBase" id="RU004136"/>
    </source>
</evidence>
<evidence type="ECO:0000259" key="13">
    <source>
        <dbReference type="Pfam" id="PF02875"/>
    </source>
</evidence>
<evidence type="ECO:0000256" key="6">
    <source>
        <dbReference type="ARBA" id="ARBA00022960"/>
    </source>
</evidence>
<sequence>MSGRAAARGATPPLWTAAEAQAATGGTGPGGWACHSVSADTRSLAPGALFVALSDVRDGHDFVADALKAGAAAALVSRIPEGLAEDAPLLLVPDVLEGLRALAAAARARMSGRVIGVTGSMGKTGVKEMLRLALGCQGRVHAAEKSFNNHWGVPLTLAAMPADTDYAVIEIGMNHSGEITPLTTLARPHVALVTNVAPVHLAHFASVNEIARAKAEIFAGLEPGGTAVLNRDIATYPILDRAARRAGARLIRFGAAGRPELRLQRARVCDRATVIMARAFGQDLMFKLGAPGRHLALNALGALGAVAAAGADIGQAALALGQWTAPAGRGARWVVRLGTPEIDGSFVLIDESYNANPSSVEAALELLSSVSPRDGQGRVSRGRRTAFLGDMLELGPEEERLHAGLASLPALADISKVHCAGPRMKALHLALPARLRGEWHEDSAKLASRVPRLVDAGDVVMVKGSLGARMARVVDALRRMGDARPDETAPEDA</sequence>
<dbReference type="SUPFAM" id="SSF53623">
    <property type="entry name" value="MurD-like peptide ligases, catalytic domain"/>
    <property type="match status" value="1"/>
</dbReference>
<evidence type="ECO:0000256" key="9">
    <source>
        <dbReference type="ARBA" id="ARBA00023316"/>
    </source>
</evidence>
<dbReference type="PANTHER" id="PTHR43024">
    <property type="entry name" value="UDP-N-ACETYLMURAMOYL-TRIPEPTIDE--D-ALANYL-D-ALANINE LIGASE"/>
    <property type="match status" value="1"/>
</dbReference>
<dbReference type="GO" id="GO:0051301">
    <property type="term" value="P:cell division"/>
    <property type="evidence" value="ECO:0007669"/>
    <property type="project" value="UniProtKB-KW"/>
</dbReference>
<evidence type="ECO:0000259" key="12">
    <source>
        <dbReference type="Pfam" id="PF01225"/>
    </source>
</evidence>
<evidence type="ECO:0000256" key="8">
    <source>
        <dbReference type="ARBA" id="ARBA00023306"/>
    </source>
</evidence>
<dbReference type="SUPFAM" id="SSF53244">
    <property type="entry name" value="MurD-like peptide ligases, peptide-binding domain"/>
    <property type="match status" value="1"/>
</dbReference>
<dbReference type="InterPro" id="IPR005863">
    <property type="entry name" value="UDP-N-AcMur_synth"/>
</dbReference>
<dbReference type="GO" id="GO:0009252">
    <property type="term" value="P:peptidoglycan biosynthetic process"/>
    <property type="evidence" value="ECO:0007669"/>
    <property type="project" value="UniProtKB-UniRule"/>
</dbReference>
<keyword evidence="1 10" id="KW-0963">Cytoplasm</keyword>
<evidence type="ECO:0000313" key="16">
    <source>
        <dbReference type="Proteomes" id="UP000305888"/>
    </source>
</evidence>
<name>A0A5B8FVJ6_9RHOB</name>
<evidence type="ECO:0000256" key="1">
    <source>
        <dbReference type="ARBA" id="ARBA00022490"/>
    </source>
</evidence>
<evidence type="ECO:0000256" key="3">
    <source>
        <dbReference type="ARBA" id="ARBA00022618"/>
    </source>
</evidence>
<comment type="catalytic activity">
    <reaction evidence="10 11">
        <text>D-alanyl-D-alanine + UDP-N-acetyl-alpha-D-muramoyl-L-alanyl-gamma-D-glutamyl-meso-2,6-diaminopimelate + ATP = UDP-N-acetyl-alpha-D-muramoyl-L-alanyl-gamma-D-glutamyl-meso-2,6-diaminopimeloyl-D-alanyl-D-alanine + ADP + phosphate + H(+)</text>
        <dbReference type="Rhea" id="RHEA:28374"/>
        <dbReference type="ChEBI" id="CHEBI:15378"/>
        <dbReference type="ChEBI" id="CHEBI:30616"/>
        <dbReference type="ChEBI" id="CHEBI:43474"/>
        <dbReference type="ChEBI" id="CHEBI:57822"/>
        <dbReference type="ChEBI" id="CHEBI:61386"/>
        <dbReference type="ChEBI" id="CHEBI:83905"/>
        <dbReference type="ChEBI" id="CHEBI:456216"/>
        <dbReference type="EC" id="6.3.2.10"/>
    </reaction>
</comment>
<protein>
    <recommendedName>
        <fullName evidence="10 11">UDP-N-acetylmuramoyl-tripeptide--D-alanyl-D-alanine ligase</fullName>
        <ecNumber evidence="10 11">6.3.2.10</ecNumber>
    </recommendedName>
    <alternativeName>
        <fullName evidence="10">D-alanyl-D-alanine-adding enzyme</fullName>
    </alternativeName>
</protein>
<dbReference type="GO" id="GO:0008360">
    <property type="term" value="P:regulation of cell shape"/>
    <property type="evidence" value="ECO:0007669"/>
    <property type="project" value="UniProtKB-KW"/>
</dbReference>
<comment type="pathway">
    <text evidence="10 11">Cell wall biogenesis; peptidoglycan biosynthesis.</text>
</comment>
<dbReference type="UniPathway" id="UPA00219"/>
<proteinExistence type="inferred from homology"/>
<dbReference type="GO" id="GO:0005524">
    <property type="term" value="F:ATP binding"/>
    <property type="evidence" value="ECO:0007669"/>
    <property type="project" value="UniProtKB-UniRule"/>
</dbReference>
<comment type="function">
    <text evidence="10 11">Involved in cell wall formation. Catalyzes the final step in the synthesis of UDP-N-acetylmuramoyl-pentapeptide, the precursor of murein.</text>
</comment>
<feature type="domain" description="Mur ligase C-terminal" evidence="13">
    <location>
        <begin position="348"/>
        <end position="465"/>
    </location>
</feature>
<evidence type="ECO:0000256" key="7">
    <source>
        <dbReference type="ARBA" id="ARBA00022984"/>
    </source>
</evidence>
<dbReference type="PANTHER" id="PTHR43024:SF1">
    <property type="entry name" value="UDP-N-ACETYLMURAMOYL-TRIPEPTIDE--D-ALANYL-D-ALANINE LIGASE"/>
    <property type="match status" value="1"/>
</dbReference>
<dbReference type="InterPro" id="IPR004101">
    <property type="entry name" value="Mur_ligase_C"/>
</dbReference>
<dbReference type="GO" id="GO:0008766">
    <property type="term" value="F:UDP-N-acetylmuramoylalanyl-D-glutamyl-2,6-diaminopimelate-D-alanyl-D-alanine ligase activity"/>
    <property type="evidence" value="ECO:0007669"/>
    <property type="project" value="RHEA"/>
</dbReference>
<dbReference type="Gene3D" id="3.40.1190.10">
    <property type="entry name" value="Mur-like, catalytic domain"/>
    <property type="match status" value="1"/>
</dbReference>
<feature type="domain" description="Mur ligase N-terminal catalytic" evidence="12">
    <location>
        <begin position="35"/>
        <end position="105"/>
    </location>
</feature>
<keyword evidence="2 10" id="KW-0436">Ligase</keyword>
<accession>A0A5B8FVJ6</accession>
<dbReference type="InterPro" id="IPR035911">
    <property type="entry name" value="MurE/MurF_N"/>
</dbReference>
<dbReference type="Gene3D" id="3.90.190.20">
    <property type="entry name" value="Mur ligase, C-terminal domain"/>
    <property type="match status" value="1"/>
</dbReference>
<comment type="subcellular location">
    <subcellularLocation>
        <location evidence="10 11">Cytoplasm</location>
    </subcellularLocation>
</comment>
<dbReference type="OrthoDB" id="9800958at2"/>
<feature type="domain" description="Mur ligase central" evidence="14">
    <location>
        <begin position="117"/>
        <end position="305"/>
    </location>
</feature>
<keyword evidence="8 10" id="KW-0131">Cell cycle</keyword>
<keyword evidence="4 10" id="KW-0547">Nucleotide-binding</keyword>
<dbReference type="AlphaFoldDB" id="A0A5B8FVJ6"/>
<dbReference type="Pfam" id="PF01225">
    <property type="entry name" value="Mur_ligase"/>
    <property type="match status" value="1"/>
</dbReference>
<dbReference type="KEGG" id="ppru:FDP22_01085"/>
<dbReference type="InterPro" id="IPR036615">
    <property type="entry name" value="Mur_ligase_C_dom_sf"/>
</dbReference>
<dbReference type="RefSeq" id="WP_138577110.1">
    <property type="nucleotide sequence ID" value="NZ_CP040818.1"/>
</dbReference>
<dbReference type="HAMAP" id="MF_02019">
    <property type="entry name" value="MurF"/>
    <property type="match status" value="1"/>
</dbReference>
<evidence type="ECO:0000259" key="14">
    <source>
        <dbReference type="Pfam" id="PF08245"/>
    </source>
</evidence>
<comment type="caution">
    <text evidence="10">Lacks conserved residue(s) required for the propagation of feature annotation.</text>
</comment>
<dbReference type="Gene3D" id="3.40.1390.10">
    <property type="entry name" value="MurE/MurF, N-terminal domain"/>
    <property type="match status" value="1"/>
</dbReference>
<keyword evidence="9 10" id="KW-0961">Cell wall biogenesis/degradation</keyword>
<dbReference type="GO" id="GO:0005737">
    <property type="term" value="C:cytoplasm"/>
    <property type="evidence" value="ECO:0007669"/>
    <property type="project" value="UniProtKB-SubCell"/>
</dbReference>
<dbReference type="NCBIfam" id="TIGR01143">
    <property type="entry name" value="murF"/>
    <property type="match status" value="1"/>
</dbReference>
<keyword evidence="6 10" id="KW-0133">Cell shape</keyword>
<comment type="similarity">
    <text evidence="10">Belongs to the MurCDEF family. MurF subfamily.</text>
</comment>
<dbReference type="InterPro" id="IPR036565">
    <property type="entry name" value="Mur-like_cat_sf"/>
</dbReference>
<dbReference type="EMBL" id="CP040818">
    <property type="protein sequence ID" value="QDL90509.1"/>
    <property type="molecule type" value="Genomic_DNA"/>
</dbReference>
<keyword evidence="16" id="KW-1185">Reference proteome</keyword>
<keyword evidence="7 10" id="KW-0573">Peptidoglycan synthesis</keyword>
<reference evidence="15 16" key="1">
    <citation type="submission" date="2019-06" db="EMBL/GenBank/DDBJ databases">
        <title>Genome sequence of Rhodobacteraceae bacterium D4M1.</title>
        <authorList>
            <person name="Cao J."/>
        </authorList>
    </citation>
    <scope>NUCLEOTIDE SEQUENCE [LARGE SCALE GENOMIC DNA]</scope>
    <source>
        <strain evidence="15 16">D4M1</strain>
    </source>
</reference>